<gene>
    <name evidence="1" type="ORF">NCTC11661_01737</name>
</gene>
<evidence type="ECO:0008006" key="3">
    <source>
        <dbReference type="Google" id="ProtNLM"/>
    </source>
</evidence>
<dbReference type="EMBL" id="UFTJ01000003">
    <property type="protein sequence ID" value="SUV52597.1"/>
    <property type="molecule type" value="Genomic_DNA"/>
</dbReference>
<dbReference type="Proteomes" id="UP000255515">
    <property type="component" value="Unassembled WGS sequence"/>
</dbReference>
<reference evidence="1 2" key="1">
    <citation type="submission" date="2018-06" db="EMBL/GenBank/DDBJ databases">
        <authorList>
            <consortium name="Pathogen Informatics"/>
            <person name="Doyle S."/>
        </authorList>
    </citation>
    <scope>NUCLEOTIDE SEQUENCE [LARGE SCALE GENOMIC DNA]</scope>
    <source>
        <strain evidence="1 2">NCTC11661</strain>
    </source>
</reference>
<name>A0A380ZTB9_9FLAO</name>
<evidence type="ECO:0000313" key="2">
    <source>
        <dbReference type="Proteomes" id="UP000255515"/>
    </source>
</evidence>
<proteinExistence type="predicted"/>
<organism evidence="1 2">
    <name type="scientific">Bergeyella zoohelcum</name>
    <dbReference type="NCBI Taxonomy" id="1015"/>
    <lineage>
        <taxon>Bacteria</taxon>
        <taxon>Pseudomonadati</taxon>
        <taxon>Bacteroidota</taxon>
        <taxon>Flavobacteriia</taxon>
        <taxon>Flavobacteriales</taxon>
        <taxon>Weeksellaceae</taxon>
        <taxon>Bergeyella</taxon>
    </lineage>
</organism>
<sequence>MSKKKRDFSASELVQIIARKYGFEDKLFAFEVKKFLEEYLDASLFTEIKKVDYQSGTLTISIASPLLKNDFRMRSDFYLAKFNAEFGKGTFHTLIIR</sequence>
<dbReference type="RefSeq" id="WP_002688348.1">
    <property type="nucleotide sequence ID" value="NZ_UFTJ01000003.1"/>
</dbReference>
<dbReference type="AlphaFoldDB" id="A0A380ZTB9"/>
<protein>
    <recommendedName>
        <fullName evidence="3">Zn-ribbon-containing, possibly RNA-binding protein and truncated derivatives</fullName>
    </recommendedName>
</protein>
<evidence type="ECO:0000313" key="1">
    <source>
        <dbReference type="EMBL" id="SUV52597.1"/>
    </source>
</evidence>
<accession>A0A380ZTB9</accession>